<organism evidence="1 2">
    <name type="scientific">Deinococcus knuensis</name>
    <dbReference type="NCBI Taxonomy" id="1837380"/>
    <lineage>
        <taxon>Bacteria</taxon>
        <taxon>Thermotogati</taxon>
        <taxon>Deinococcota</taxon>
        <taxon>Deinococci</taxon>
        <taxon>Deinococcales</taxon>
        <taxon>Deinococcaceae</taxon>
        <taxon>Deinococcus</taxon>
    </lineage>
</organism>
<name>A0ABQ2STK5_9DEIO</name>
<evidence type="ECO:0000313" key="1">
    <source>
        <dbReference type="EMBL" id="GGS37718.1"/>
    </source>
</evidence>
<dbReference type="EMBL" id="BMQO01000022">
    <property type="protein sequence ID" value="GGS37718.1"/>
    <property type="molecule type" value="Genomic_DNA"/>
</dbReference>
<dbReference type="Proteomes" id="UP000620633">
    <property type="component" value="Unassembled WGS sequence"/>
</dbReference>
<sequence length="105" mass="11289">MYMYRVTLDLKDAAGSISGTISMDDGGLNRPQIEGSVTGKSQGDQVSLKAVFSTVSYGMAAQCSAVLTGFNEVRNDSLQLKVEYGQDCGNGGWKGRKWPAVFLTR</sequence>
<keyword evidence="2" id="KW-1185">Reference proteome</keyword>
<evidence type="ECO:0000313" key="2">
    <source>
        <dbReference type="Proteomes" id="UP000620633"/>
    </source>
</evidence>
<comment type="caution">
    <text evidence="1">The sequence shown here is derived from an EMBL/GenBank/DDBJ whole genome shotgun (WGS) entry which is preliminary data.</text>
</comment>
<accession>A0ABQ2STK5</accession>
<proteinExistence type="predicted"/>
<reference evidence="2" key="1">
    <citation type="journal article" date="2019" name="Int. J. Syst. Evol. Microbiol.">
        <title>The Global Catalogue of Microorganisms (GCM) 10K type strain sequencing project: providing services to taxonomists for standard genome sequencing and annotation.</title>
        <authorList>
            <consortium name="The Broad Institute Genomics Platform"/>
            <consortium name="The Broad Institute Genome Sequencing Center for Infectious Disease"/>
            <person name="Wu L."/>
            <person name="Ma J."/>
        </authorList>
    </citation>
    <scope>NUCLEOTIDE SEQUENCE [LARGE SCALE GENOMIC DNA]</scope>
    <source>
        <strain evidence="2">JCM 31406</strain>
    </source>
</reference>
<gene>
    <name evidence="1" type="ORF">GCM10008961_31560</name>
</gene>
<protein>
    <submittedName>
        <fullName evidence="1">Uncharacterized protein</fullName>
    </submittedName>
</protein>